<comment type="similarity">
    <text evidence="2">Belongs to the DegT/DnrJ/EryC1 family.</text>
</comment>
<dbReference type="Pfam" id="PF01041">
    <property type="entry name" value="DegT_DnrJ_EryC1"/>
    <property type="match status" value="1"/>
</dbReference>
<reference evidence="3 4" key="1">
    <citation type="submission" date="2023-11" db="EMBL/GenBank/DDBJ databases">
        <title>Actinomadura monticuli sp. nov., isolated from volcanic ash.</title>
        <authorList>
            <person name="Lee S.D."/>
            <person name="Yang H."/>
            <person name="Kim I.S."/>
        </authorList>
    </citation>
    <scope>NUCLEOTIDE SEQUENCE [LARGE SCALE GENOMIC DNA]</scope>
    <source>
        <strain evidence="3 4">DLS-62</strain>
    </source>
</reference>
<dbReference type="InterPro" id="IPR000653">
    <property type="entry name" value="DegT/StrS_aminotransferase"/>
</dbReference>
<dbReference type="InterPro" id="IPR015422">
    <property type="entry name" value="PyrdxlP-dep_Trfase_small"/>
</dbReference>
<dbReference type="RefSeq" id="WP_371947430.1">
    <property type="nucleotide sequence ID" value="NZ_JAXCEI010000002.1"/>
</dbReference>
<proteinExistence type="inferred from homology"/>
<dbReference type="Gene3D" id="3.40.640.10">
    <property type="entry name" value="Type I PLP-dependent aspartate aminotransferase-like (Major domain)"/>
    <property type="match status" value="1"/>
</dbReference>
<keyword evidence="3" id="KW-0808">Transferase</keyword>
<dbReference type="EMBL" id="JAXCEI010000002">
    <property type="protein sequence ID" value="MFA1538085.1"/>
    <property type="molecule type" value="Genomic_DNA"/>
</dbReference>
<dbReference type="PIRSF" id="PIRSF000390">
    <property type="entry name" value="PLP_StrS"/>
    <property type="match status" value="1"/>
</dbReference>
<gene>
    <name evidence="3" type="ORF">SM611_04015</name>
</gene>
<comment type="cofactor">
    <cofactor evidence="1">
        <name>pyridoxal 5'-phosphate</name>
        <dbReference type="ChEBI" id="CHEBI:597326"/>
    </cofactor>
</comment>
<dbReference type="PANTHER" id="PTHR30244">
    <property type="entry name" value="TRANSAMINASE"/>
    <property type="match status" value="1"/>
</dbReference>
<evidence type="ECO:0000313" key="3">
    <source>
        <dbReference type="EMBL" id="MFA1538085.1"/>
    </source>
</evidence>
<sequence length="412" mass="44650">MSQTSGYTLPYRSLGGLIGDEEIGVLQEVLTSGEPLSQGRWRERFEGAFSALLGVRHALSVTSGTVALEIAIRLLELAPGDEVITSPQTYQATVQALLGTGVHVRFCDVDADTLNIDPALLGAVATSRTRAIILVHYGGLPAAMNEIMKFARAHGILVVEDCAHALGALYEGRPPGALADIGCFSFHSSKTITTLGEGGMITFDRDDWAERVRRIRGNECDGVYRETGGRLTEVPKALYPGLAYTHDCLRLRAPGTNATMSEPAAAVGLVQLRRLAALSARRRRVAERIDAHLAAGATFRPQVTPAGSVHGHHLYTCFVRPGSGVDRDALVRALEERGVEVWLRYFPLHLLPEWRARGHGDGECPVAERAWFDEQLNLPCHPGMTDGELDRMLAVLDEAVAAVRPRSGTHVE</sequence>
<keyword evidence="4" id="KW-1185">Reference proteome</keyword>
<dbReference type="Proteomes" id="UP001569963">
    <property type="component" value="Unassembled WGS sequence"/>
</dbReference>
<comment type="caution">
    <text evidence="3">The sequence shown here is derived from an EMBL/GenBank/DDBJ whole genome shotgun (WGS) entry which is preliminary data.</text>
</comment>
<protein>
    <submittedName>
        <fullName evidence="3">DegT/DnrJ/EryC1/StrS family aminotransferase</fullName>
        <ecNumber evidence="3">2.6.1.-</ecNumber>
    </submittedName>
</protein>
<dbReference type="CDD" id="cd00616">
    <property type="entry name" value="AHBA_syn"/>
    <property type="match status" value="1"/>
</dbReference>
<dbReference type="InterPro" id="IPR015421">
    <property type="entry name" value="PyrdxlP-dep_Trfase_major"/>
</dbReference>
<accession>A0ABV4Q4L8</accession>
<organism evidence="3 4">
    <name type="scientific">Actinomadura monticuli</name>
    <dbReference type="NCBI Taxonomy" id="3097367"/>
    <lineage>
        <taxon>Bacteria</taxon>
        <taxon>Bacillati</taxon>
        <taxon>Actinomycetota</taxon>
        <taxon>Actinomycetes</taxon>
        <taxon>Streptosporangiales</taxon>
        <taxon>Thermomonosporaceae</taxon>
        <taxon>Actinomadura</taxon>
    </lineage>
</organism>
<evidence type="ECO:0000256" key="2">
    <source>
        <dbReference type="RuleBase" id="RU004508"/>
    </source>
</evidence>
<dbReference type="GO" id="GO:0008483">
    <property type="term" value="F:transaminase activity"/>
    <property type="evidence" value="ECO:0007669"/>
    <property type="project" value="UniProtKB-KW"/>
</dbReference>
<name>A0ABV4Q4L8_9ACTN</name>
<keyword evidence="2" id="KW-0663">Pyridoxal phosphate</keyword>
<dbReference type="PANTHER" id="PTHR30244:SF34">
    <property type="entry name" value="DTDP-4-AMINO-4,6-DIDEOXYGALACTOSE TRANSAMINASE"/>
    <property type="match status" value="1"/>
</dbReference>
<dbReference type="EC" id="2.6.1.-" evidence="3"/>
<dbReference type="Gene3D" id="3.90.1150.10">
    <property type="entry name" value="Aspartate Aminotransferase, domain 1"/>
    <property type="match status" value="1"/>
</dbReference>
<dbReference type="InterPro" id="IPR015424">
    <property type="entry name" value="PyrdxlP-dep_Trfase"/>
</dbReference>
<keyword evidence="3" id="KW-0032">Aminotransferase</keyword>
<evidence type="ECO:0000256" key="1">
    <source>
        <dbReference type="ARBA" id="ARBA00001933"/>
    </source>
</evidence>
<dbReference type="SUPFAM" id="SSF53383">
    <property type="entry name" value="PLP-dependent transferases"/>
    <property type="match status" value="1"/>
</dbReference>
<evidence type="ECO:0000313" key="4">
    <source>
        <dbReference type="Proteomes" id="UP001569963"/>
    </source>
</evidence>